<dbReference type="Proteomes" id="UP001596191">
    <property type="component" value="Unassembled WGS sequence"/>
</dbReference>
<keyword evidence="3" id="KW-1185">Reference proteome</keyword>
<evidence type="ECO:0008006" key="4">
    <source>
        <dbReference type="Google" id="ProtNLM"/>
    </source>
</evidence>
<gene>
    <name evidence="2" type="ORF">ACFQET_07600</name>
</gene>
<evidence type="ECO:0000313" key="2">
    <source>
        <dbReference type="EMBL" id="MFC6275377.1"/>
    </source>
</evidence>
<organism evidence="2 3">
    <name type="scientific">Levilactobacillus tangyuanensis</name>
    <dbReference type="NCBI Taxonomy" id="2486021"/>
    <lineage>
        <taxon>Bacteria</taxon>
        <taxon>Bacillati</taxon>
        <taxon>Bacillota</taxon>
        <taxon>Bacilli</taxon>
        <taxon>Lactobacillales</taxon>
        <taxon>Lactobacillaceae</taxon>
        <taxon>Levilactobacillus</taxon>
    </lineage>
</organism>
<comment type="caution">
    <text evidence="2">The sequence shown here is derived from an EMBL/GenBank/DDBJ whole genome shotgun (WGS) entry which is preliminary data.</text>
</comment>
<name>A0ABW1TQG1_9LACO</name>
<sequence length="117" mass="13056">MELGPLSEWIGALAEFLAVGVALFLPYWTTHRMANQRRTKFKTVILRYGHAALAGDLTATKDLEIFLKVAFLVDTDDHCQSAISTGFAILNELDSPITPNRQQRVEVLLASLTVRKK</sequence>
<protein>
    <recommendedName>
        <fullName evidence="4">Transcriptional regulator</fullName>
    </recommendedName>
</protein>
<proteinExistence type="predicted"/>
<dbReference type="EMBL" id="JBHSSJ010000009">
    <property type="protein sequence ID" value="MFC6275377.1"/>
    <property type="molecule type" value="Genomic_DNA"/>
</dbReference>
<evidence type="ECO:0000313" key="3">
    <source>
        <dbReference type="Proteomes" id="UP001596191"/>
    </source>
</evidence>
<feature type="transmembrane region" description="Helical" evidence="1">
    <location>
        <begin position="6"/>
        <end position="28"/>
    </location>
</feature>
<keyword evidence="1" id="KW-0472">Membrane</keyword>
<keyword evidence="1" id="KW-1133">Transmembrane helix</keyword>
<dbReference type="RefSeq" id="WP_125641942.1">
    <property type="nucleotide sequence ID" value="NZ_JBHSSJ010000009.1"/>
</dbReference>
<accession>A0ABW1TQG1</accession>
<keyword evidence="1" id="KW-0812">Transmembrane</keyword>
<reference evidence="3" key="1">
    <citation type="journal article" date="2019" name="Int. J. Syst. Evol. Microbiol.">
        <title>The Global Catalogue of Microorganisms (GCM) 10K type strain sequencing project: providing services to taxonomists for standard genome sequencing and annotation.</title>
        <authorList>
            <consortium name="The Broad Institute Genomics Platform"/>
            <consortium name="The Broad Institute Genome Sequencing Center for Infectious Disease"/>
            <person name="Wu L."/>
            <person name="Ma J."/>
        </authorList>
    </citation>
    <scope>NUCLEOTIDE SEQUENCE [LARGE SCALE GENOMIC DNA]</scope>
    <source>
        <strain evidence="3">CCM 8907</strain>
    </source>
</reference>
<evidence type="ECO:0000256" key="1">
    <source>
        <dbReference type="SAM" id="Phobius"/>
    </source>
</evidence>